<comment type="caution">
    <text evidence="11">The sequence shown here is derived from an EMBL/GenBank/DDBJ whole genome shotgun (WGS) entry which is preliminary data.</text>
</comment>
<evidence type="ECO:0000256" key="7">
    <source>
        <dbReference type="ARBA" id="ARBA00023033"/>
    </source>
</evidence>
<dbReference type="PROSITE" id="PS00086">
    <property type="entry name" value="CYTOCHROME_P450"/>
    <property type="match status" value="1"/>
</dbReference>
<dbReference type="GO" id="GO:0005506">
    <property type="term" value="F:iron ion binding"/>
    <property type="evidence" value="ECO:0007669"/>
    <property type="project" value="InterPro"/>
</dbReference>
<proteinExistence type="inferred from homology"/>
<evidence type="ECO:0000256" key="5">
    <source>
        <dbReference type="ARBA" id="ARBA00023002"/>
    </source>
</evidence>
<evidence type="ECO:0000256" key="6">
    <source>
        <dbReference type="ARBA" id="ARBA00023004"/>
    </source>
</evidence>
<dbReference type="PRINTS" id="PR00385">
    <property type="entry name" value="P450"/>
</dbReference>
<reference evidence="11 12" key="1">
    <citation type="submission" date="2020-04" db="EMBL/GenBank/DDBJ databases">
        <title>Genome Assembly and Annotation of Botryosphaeria dothidea sdau 11-99, a Latent Pathogen of Apple Fruit Ring Rot in China.</title>
        <authorList>
            <person name="Yu C."/>
            <person name="Diao Y."/>
            <person name="Lu Q."/>
            <person name="Zhao J."/>
            <person name="Cui S."/>
            <person name="Peng C."/>
            <person name="He B."/>
            <person name="Liu H."/>
        </authorList>
    </citation>
    <scope>NUCLEOTIDE SEQUENCE [LARGE SCALE GENOMIC DNA]</scope>
    <source>
        <strain evidence="12">sdau11-99</strain>
        <strain evidence="11">Sdau11-99</strain>
    </source>
</reference>
<accession>A0A8H4IRI9</accession>
<evidence type="ECO:0000256" key="3">
    <source>
        <dbReference type="ARBA" id="ARBA00022617"/>
    </source>
</evidence>
<evidence type="ECO:0000256" key="2">
    <source>
        <dbReference type="ARBA" id="ARBA00010617"/>
    </source>
</evidence>
<evidence type="ECO:0000256" key="9">
    <source>
        <dbReference type="RuleBase" id="RU000461"/>
    </source>
</evidence>
<dbReference type="GO" id="GO:0016705">
    <property type="term" value="F:oxidoreductase activity, acting on paired donors, with incorporation or reduction of molecular oxygen"/>
    <property type="evidence" value="ECO:0007669"/>
    <property type="project" value="InterPro"/>
</dbReference>
<organism evidence="11 12">
    <name type="scientific">Botryosphaeria dothidea</name>
    <dbReference type="NCBI Taxonomy" id="55169"/>
    <lineage>
        <taxon>Eukaryota</taxon>
        <taxon>Fungi</taxon>
        <taxon>Dikarya</taxon>
        <taxon>Ascomycota</taxon>
        <taxon>Pezizomycotina</taxon>
        <taxon>Dothideomycetes</taxon>
        <taxon>Dothideomycetes incertae sedis</taxon>
        <taxon>Botryosphaeriales</taxon>
        <taxon>Botryosphaeriaceae</taxon>
        <taxon>Botryosphaeria</taxon>
    </lineage>
</organism>
<dbReference type="InterPro" id="IPR002401">
    <property type="entry name" value="Cyt_P450_E_grp-I"/>
</dbReference>
<dbReference type="Gene3D" id="1.10.630.10">
    <property type="entry name" value="Cytochrome P450"/>
    <property type="match status" value="1"/>
</dbReference>
<dbReference type="Proteomes" id="UP000572817">
    <property type="component" value="Unassembled WGS sequence"/>
</dbReference>
<keyword evidence="6 8" id="KW-0408">Iron</keyword>
<feature type="binding site" description="axial binding residue" evidence="8">
    <location>
        <position position="295"/>
    </location>
    <ligand>
        <name>heme</name>
        <dbReference type="ChEBI" id="CHEBI:30413"/>
    </ligand>
    <ligandPart>
        <name>Fe</name>
        <dbReference type="ChEBI" id="CHEBI:18248"/>
    </ligandPart>
</feature>
<evidence type="ECO:0000313" key="11">
    <source>
        <dbReference type="EMBL" id="KAF4305044.1"/>
    </source>
</evidence>
<protein>
    <recommendedName>
        <fullName evidence="13">Cytochrome p450 protein</fullName>
    </recommendedName>
</protein>
<evidence type="ECO:0000256" key="4">
    <source>
        <dbReference type="ARBA" id="ARBA00022723"/>
    </source>
</evidence>
<dbReference type="InterPro" id="IPR050121">
    <property type="entry name" value="Cytochrome_P450_monoxygenase"/>
</dbReference>
<keyword evidence="7 9" id="KW-0503">Monooxygenase</keyword>
<dbReference type="GO" id="GO:0020037">
    <property type="term" value="F:heme binding"/>
    <property type="evidence" value="ECO:0007669"/>
    <property type="project" value="InterPro"/>
</dbReference>
<dbReference type="OrthoDB" id="1470350at2759"/>
<sequence>MLDQEPLIKSHIDILFQKLHTHSNSNGEKPIDMSEWFDFIALDIITDLSFGESFHCLNTGKYHAWAQLFIDALKGMAFAMAIKRFKLVHQLLNLLAPKSLMQKYEENVDFTNQMVRKRLSEADRPDFVRAMAQKEGAEALTLQEIQANAQVLTMAGYDTTATALAGTTYLLAAHPEITAKLVQEIHANFKSEADISILGAQNMPYMTAVIDEAMRVYPPAASGMPRQVPVGGDVIFGQFMPAGTVLTIWQWPMYHSPANFSQPDSFIPERWLGDERFVDDRKEVFQPFSHGARNCIGRNLAYAELRIILSRLLWNFDIKLASGTENWLTEQPLYLLWKKAPLNITLKRREND</sequence>
<dbReference type="EMBL" id="WWBZ02000040">
    <property type="protein sequence ID" value="KAF4305044.1"/>
    <property type="molecule type" value="Genomic_DNA"/>
</dbReference>
<gene>
    <name evidence="11" type="ORF">GTA08_BOTSDO07000</name>
    <name evidence="10" type="ORF">GTA08_BOTSDO11194</name>
</gene>
<dbReference type="PRINTS" id="PR00463">
    <property type="entry name" value="EP450I"/>
</dbReference>
<dbReference type="InterPro" id="IPR036396">
    <property type="entry name" value="Cyt_P450_sf"/>
</dbReference>
<comment type="similarity">
    <text evidence="2 9">Belongs to the cytochrome P450 family.</text>
</comment>
<evidence type="ECO:0008006" key="13">
    <source>
        <dbReference type="Google" id="ProtNLM"/>
    </source>
</evidence>
<keyword evidence="12" id="KW-1185">Reference proteome</keyword>
<dbReference type="EMBL" id="WWBZ02000082">
    <property type="protein sequence ID" value="KAF4300875.1"/>
    <property type="molecule type" value="Genomic_DNA"/>
</dbReference>
<keyword evidence="5 9" id="KW-0560">Oxidoreductase</keyword>
<evidence type="ECO:0000313" key="10">
    <source>
        <dbReference type="EMBL" id="KAF4300875.1"/>
    </source>
</evidence>
<dbReference type="CDD" id="cd11058">
    <property type="entry name" value="CYP60B-like"/>
    <property type="match status" value="1"/>
</dbReference>
<dbReference type="SUPFAM" id="SSF48264">
    <property type="entry name" value="Cytochrome P450"/>
    <property type="match status" value="1"/>
</dbReference>
<dbReference type="GO" id="GO:0004497">
    <property type="term" value="F:monooxygenase activity"/>
    <property type="evidence" value="ECO:0007669"/>
    <property type="project" value="UniProtKB-KW"/>
</dbReference>
<dbReference type="InterPro" id="IPR017972">
    <property type="entry name" value="Cyt_P450_CS"/>
</dbReference>
<comment type="cofactor">
    <cofactor evidence="1 8">
        <name>heme</name>
        <dbReference type="ChEBI" id="CHEBI:30413"/>
    </cofactor>
</comment>
<keyword evidence="3 8" id="KW-0349">Heme</keyword>
<evidence type="ECO:0000256" key="8">
    <source>
        <dbReference type="PIRSR" id="PIRSR602401-1"/>
    </source>
</evidence>
<name>A0A8H4IRI9_9PEZI</name>
<dbReference type="PANTHER" id="PTHR24305">
    <property type="entry name" value="CYTOCHROME P450"/>
    <property type="match status" value="1"/>
</dbReference>
<dbReference type="InterPro" id="IPR001128">
    <property type="entry name" value="Cyt_P450"/>
</dbReference>
<dbReference type="PANTHER" id="PTHR24305:SF29">
    <property type="entry name" value="BENZOATE-PARA-HYDROXYLASE"/>
    <property type="match status" value="1"/>
</dbReference>
<dbReference type="AlphaFoldDB" id="A0A8H4IRI9"/>
<evidence type="ECO:0000313" key="12">
    <source>
        <dbReference type="Proteomes" id="UP000572817"/>
    </source>
</evidence>
<dbReference type="Pfam" id="PF00067">
    <property type="entry name" value="p450"/>
    <property type="match status" value="1"/>
</dbReference>
<keyword evidence="4 8" id="KW-0479">Metal-binding</keyword>
<evidence type="ECO:0000256" key="1">
    <source>
        <dbReference type="ARBA" id="ARBA00001971"/>
    </source>
</evidence>